<dbReference type="STRING" id="206665.SAMN04488516_102254"/>
<organism evidence="2 3">
    <name type="scientific">Desulfonauticus submarinus</name>
    <dbReference type="NCBI Taxonomy" id="206665"/>
    <lineage>
        <taxon>Bacteria</taxon>
        <taxon>Pseudomonadati</taxon>
        <taxon>Thermodesulfobacteriota</taxon>
        <taxon>Desulfovibrionia</taxon>
        <taxon>Desulfovibrionales</taxon>
        <taxon>Desulfonauticaceae</taxon>
        <taxon>Desulfonauticus</taxon>
    </lineage>
</organism>
<dbReference type="InterPro" id="IPR007445">
    <property type="entry name" value="PilO"/>
</dbReference>
<keyword evidence="1" id="KW-0472">Membrane</keyword>
<gene>
    <name evidence="2" type="ORF">SAMN04488516_102254</name>
</gene>
<evidence type="ECO:0000313" key="2">
    <source>
        <dbReference type="EMBL" id="SDN47854.1"/>
    </source>
</evidence>
<reference evidence="2 3" key="1">
    <citation type="submission" date="2016-10" db="EMBL/GenBank/DDBJ databases">
        <authorList>
            <person name="de Groot N.N."/>
        </authorList>
    </citation>
    <scope>NUCLEOTIDE SEQUENCE [LARGE SCALE GENOMIC DNA]</scope>
    <source>
        <strain evidence="2 3">DSM 15269</strain>
    </source>
</reference>
<keyword evidence="1" id="KW-1133">Transmembrane helix</keyword>
<dbReference type="PANTHER" id="PTHR39555:SF1">
    <property type="entry name" value="TYPE IV PILUS INNER MEMBRANE COMPONENT PILO"/>
    <property type="match status" value="1"/>
</dbReference>
<dbReference type="OrthoDB" id="5502253at2"/>
<dbReference type="Proteomes" id="UP000199602">
    <property type="component" value="Unassembled WGS sequence"/>
</dbReference>
<dbReference type="PANTHER" id="PTHR39555">
    <property type="entry name" value="FIMBRIAL ASSEMBLY PROTEIN PILO-LIKE PROTEIN-RELATED"/>
    <property type="match status" value="1"/>
</dbReference>
<dbReference type="Pfam" id="PF04350">
    <property type="entry name" value="PilO"/>
    <property type="match status" value="1"/>
</dbReference>
<protein>
    <submittedName>
        <fullName evidence="2">Type IV pilus assembly protein PilO</fullName>
    </submittedName>
</protein>
<name>A0A1H0BQE3_9BACT</name>
<dbReference type="RefSeq" id="WP_092063565.1">
    <property type="nucleotide sequence ID" value="NZ_FNIN01000002.1"/>
</dbReference>
<sequence length="209" mass="24603">MEKIKKAIQDFFALPEKKRFIVYGVIIVLIIAVWGYFGIWANLEEQNRLSSNLKRLDTEIARYRVIASRLKAVRKDLKFYERQFVLAKTLLPEGAKALEKLLASFEMKGREKGIEFVYFRPLNEVKFDFYAARRVNIRIVGSFHDIVSYLDELTRLNRLVSIENIKFAPRGKQTNVSNLLVDCNLRVYRALTEEEILAQQQAKKKKRRR</sequence>
<evidence type="ECO:0000256" key="1">
    <source>
        <dbReference type="SAM" id="Phobius"/>
    </source>
</evidence>
<dbReference type="GO" id="GO:0043683">
    <property type="term" value="P:type IV pilus assembly"/>
    <property type="evidence" value="ECO:0007669"/>
    <property type="project" value="InterPro"/>
</dbReference>
<proteinExistence type="predicted"/>
<dbReference type="AlphaFoldDB" id="A0A1H0BQE3"/>
<dbReference type="EMBL" id="FNIN01000002">
    <property type="protein sequence ID" value="SDN47854.1"/>
    <property type="molecule type" value="Genomic_DNA"/>
</dbReference>
<dbReference type="GO" id="GO:0043107">
    <property type="term" value="P:type IV pilus-dependent motility"/>
    <property type="evidence" value="ECO:0007669"/>
    <property type="project" value="InterPro"/>
</dbReference>
<keyword evidence="3" id="KW-1185">Reference proteome</keyword>
<dbReference type="Gene3D" id="3.30.70.60">
    <property type="match status" value="1"/>
</dbReference>
<keyword evidence="1" id="KW-0812">Transmembrane</keyword>
<accession>A0A1H0BQE3</accession>
<evidence type="ECO:0000313" key="3">
    <source>
        <dbReference type="Proteomes" id="UP000199602"/>
    </source>
</evidence>
<feature type="transmembrane region" description="Helical" evidence="1">
    <location>
        <begin position="20"/>
        <end position="41"/>
    </location>
</feature>
<dbReference type="InterPro" id="IPR014717">
    <property type="entry name" value="Transl_elong_EF1B/ribsomal_bS6"/>
</dbReference>